<reference evidence="2" key="1">
    <citation type="submission" date="2016-10" db="EMBL/GenBank/DDBJ databases">
        <authorList>
            <person name="Varghese N."/>
            <person name="Submissions S."/>
        </authorList>
    </citation>
    <scope>NUCLEOTIDE SEQUENCE [LARGE SCALE GENOMIC DNA]</scope>
    <source>
        <strain evidence="2">DSM 21743</strain>
    </source>
</reference>
<organism evidence="1 2">
    <name type="scientific">Microlunatus sagamiharensis</name>
    <dbReference type="NCBI Taxonomy" id="546874"/>
    <lineage>
        <taxon>Bacteria</taxon>
        <taxon>Bacillati</taxon>
        <taxon>Actinomycetota</taxon>
        <taxon>Actinomycetes</taxon>
        <taxon>Propionibacteriales</taxon>
        <taxon>Propionibacteriaceae</taxon>
        <taxon>Microlunatus</taxon>
    </lineage>
</organism>
<protein>
    <submittedName>
        <fullName evidence="1">Uncharacterized protein</fullName>
    </submittedName>
</protein>
<keyword evidence="2" id="KW-1185">Reference proteome</keyword>
<accession>A0A1H2LJI8</accession>
<evidence type="ECO:0000313" key="2">
    <source>
        <dbReference type="Proteomes" id="UP000198825"/>
    </source>
</evidence>
<dbReference type="EMBL" id="LT629799">
    <property type="protein sequence ID" value="SDU80566.1"/>
    <property type="molecule type" value="Genomic_DNA"/>
</dbReference>
<gene>
    <name evidence="1" type="ORF">SAMN04488544_0211</name>
</gene>
<sequence>MPGLISGVGRGVVPGLTAQERMGPVLVLAGAEVDGR</sequence>
<name>A0A1H2LJI8_9ACTN</name>
<dbReference type="Proteomes" id="UP000198825">
    <property type="component" value="Chromosome I"/>
</dbReference>
<proteinExistence type="predicted"/>
<evidence type="ECO:0000313" key="1">
    <source>
        <dbReference type="EMBL" id="SDU80566.1"/>
    </source>
</evidence>
<dbReference type="AlphaFoldDB" id="A0A1H2LJI8"/>